<comment type="caution">
    <text evidence="1">The sequence shown here is derived from an EMBL/GenBank/DDBJ whole genome shotgun (WGS) entry which is preliminary data.</text>
</comment>
<sequence length="37" mass="4494">MTKKKPERNLKKLEETIKPFSKLKLKIKIPNDKWERG</sequence>
<proteinExistence type="predicted"/>
<accession>A0A0F9K616</accession>
<gene>
    <name evidence="1" type="ORF">LCGC14_1742210</name>
</gene>
<reference evidence="1" key="1">
    <citation type="journal article" date="2015" name="Nature">
        <title>Complex archaea that bridge the gap between prokaryotes and eukaryotes.</title>
        <authorList>
            <person name="Spang A."/>
            <person name="Saw J.H."/>
            <person name="Jorgensen S.L."/>
            <person name="Zaremba-Niedzwiedzka K."/>
            <person name="Martijn J."/>
            <person name="Lind A.E."/>
            <person name="van Eijk R."/>
            <person name="Schleper C."/>
            <person name="Guy L."/>
            <person name="Ettema T.J."/>
        </authorList>
    </citation>
    <scope>NUCLEOTIDE SEQUENCE</scope>
</reference>
<dbReference type="EMBL" id="LAZR01015952">
    <property type="protein sequence ID" value="KKM06618.1"/>
    <property type="molecule type" value="Genomic_DNA"/>
</dbReference>
<dbReference type="AlphaFoldDB" id="A0A0F9K616"/>
<name>A0A0F9K616_9ZZZZ</name>
<organism evidence="1">
    <name type="scientific">marine sediment metagenome</name>
    <dbReference type="NCBI Taxonomy" id="412755"/>
    <lineage>
        <taxon>unclassified sequences</taxon>
        <taxon>metagenomes</taxon>
        <taxon>ecological metagenomes</taxon>
    </lineage>
</organism>
<evidence type="ECO:0000313" key="1">
    <source>
        <dbReference type="EMBL" id="KKM06618.1"/>
    </source>
</evidence>
<protein>
    <submittedName>
        <fullName evidence="1">Uncharacterized protein</fullName>
    </submittedName>
</protein>